<evidence type="ECO:0000313" key="2">
    <source>
        <dbReference type="Proteomes" id="UP000595662"/>
    </source>
</evidence>
<dbReference type="EMBL" id="CP060779">
    <property type="protein sequence ID" value="QQK47587.1"/>
    <property type="molecule type" value="Genomic_DNA"/>
</dbReference>
<dbReference type="RefSeq" id="XP_065957926.1">
    <property type="nucleotide sequence ID" value="XM_066100986.1"/>
</dbReference>
<dbReference type="SUPFAM" id="SSF51735">
    <property type="entry name" value="NAD(P)-binding Rossmann-fold domains"/>
    <property type="match status" value="1"/>
</dbReference>
<protein>
    <submittedName>
        <fullName evidence="1">NAD-dependent epimerase/dehydratase</fullName>
    </submittedName>
</protein>
<dbReference type="GeneID" id="90952707"/>
<name>A0A7T7BPP9_PENDI</name>
<accession>A0A7T7BPP9</accession>
<dbReference type="PANTHER" id="PTHR48079:SF6">
    <property type="entry name" value="NAD(P)-BINDING DOMAIN-CONTAINING PROTEIN-RELATED"/>
    <property type="match status" value="1"/>
</dbReference>
<proteinExistence type="predicted"/>
<reference evidence="1 2" key="1">
    <citation type="submission" date="2020-08" db="EMBL/GenBank/DDBJ databases">
        <title>The completed genome sequence of the pathogenic ascomycete fungus Penicillium digitatum.</title>
        <authorList>
            <person name="Wang M."/>
        </authorList>
    </citation>
    <scope>NUCLEOTIDE SEQUENCE [LARGE SCALE GENOMIC DNA]</scope>
    <source>
        <strain evidence="1 2">PdW03</strain>
    </source>
</reference>
<dbReference type="PANTHER" id="PTHR48079">
    <property type="entry name" value="PROTEIN YEEZ"/>
    <property type="match status" value="1"/>
</dbReference>
<evidence type="ECO:0000313" key="1">
    <source>
        <dbReference type="EMBL" id="QQK47587.1"/>
    </source>
</evidence>
<organism evidence="1 2">
    <name type="scientific">Penicillium digitatum</name>
    <name type="common">Green mold</name>
    <dbReference type="NCBI Taxonomy" id="36651"/>
    <lineage>
        <taxon>Eukaryota</taxon>
        <taxon>Fungi</taxon>
        <taxon>Dikarya</taxon>
        <taxon>Ascomycota</taxon>
        <taxon>Pezizomycotina</taxon>
        <taxon>Eurotiomycetes</taxon>
        <taxon>Eurotiomycetidae</taxon>
        <taxon>Eurotiales</taxon>
        <taxon>Aspergillaceae</taxon>
        <taxon>Penicillium</taxon>
    </lineage>
</organism>
<dbReference type="AlphaFoldDB" id="A0A7T7BPP9"/>
<gene>
    <name evidence="1" type="ORF">Pdw03_5222</name>
</gene>
<dbReference type="InterPro" id="IPR051783">
    <property type="entry name" value="NAD(P)-dependent_oxidoreduct"/>
</dbReference>
<dbReference type="VEuPathDB" id="FungiDB:PDIP_50780"/>
<dbReference type="GO" id="GO:0004029">
    <property type="term" value="F:aldehyde dehydrogenase (NAD+) activity"/>
    <property type="evidence" value="ECO:0007669"/>
    <property type="project" value="TreeGrafter"/>
</dbReference>
<dbReference type="GO" id="GO:0005737">
    <property type="term" value="C:cytoplasm"/>
    <property type="evidence" value="ECO:0007669"/>
    <property type="project" value="TreeGrafter"/>
</dbReference>
<dbReference type="Proteomes" id="UP000595662">
    <property type="component" value="Chromosome 6"/>
</dbReference>
<sequence>MATLVITGATGYIGGDTLATLAANHPDAAADIVLYTADVSNHVGATKAIIAGLVAGHTTEKPGYLLHTRGTGILTWEDSDKNVYGTESEHVHNDWDGVDDLLGLPAHVFHRNVDQLVLDAGTQHAEVLKTALVCPPTIYHTNLPISTRRIKLLSPQQAKDNVRSTNIRASYTY</sequence>
<dbReference type="InterPro" id="IPR036291">
    <property type="entry name" value="NAD(P)-bd_dom_sf"/>
</dbReference>